<name>A0AAJ0M6J3_9PEZI</name>
<evidence type="ECO:0000313" key="2">
    <source>
        <dbReference type="EMBL" id="KAK3310652.1"/>
    </source>
</evidence>
<feature type="signal peptide" evidence="1">
    <location>
        <begin position="1"/>
        <end position="26"/>
    </location>
</feature>
<evidence type="ECO:0000313" key="3">
    <source>
        <dbReference type="Proteomes" id="UP001273166"/>
    </source>
</evidence>
<accession>A0AAJ0M6J3</accession>
<keyword evidence="1" id="KW-0732">Signal</keyword>
<protein>
    <recommendedName>
        <fullName evidence="4">Secreted protein</fullName>
    </recommendedName>
</protein>
<feature type="chain" id="PRO_5042459986" description="Secreted protein" evidence="1">
    <location>
        <begin position="27"/>
        <end position="89"/>
    </location>
</feature>
<proteinExistence type="predicted"/>
<reference evidence="2" key="1">
    <citation type="journal article" date="2023" name="Mol. Phylogenet. Evol.">
        <title>Genome-scale phylogeny and comparative genomics of the fungal order Sordariales.</title>
        <authorList>
            <person name="Hensen N."/>
            <person name="Bonometti L."/>
            <person name="Westerberg I."/>
            <person name="Brannstrom I.O."/>
            <person name="Guillou S."/>
            <person name="Cros-Aarteil S."/>
            <person name="Calhoun S."/>
            <person name="Haridas S."/>
            <person name="Kuo A."/>
            <person name="Mondo S."/>
            <person name="Pangilinan J."/>
            <person name="Riley R."/>
            <person name="LaButti K."/>
            <person name="Andreopoulos B."/>
            <person name="Lipzen A."/>
            <person name="Chen C."/>
            <person name="Yan M."/>
            <person name="Daum C."/>
            <person name="Ng V."/>
            <person name="Clum A."/>
            <person name="Steindorff A."/>
            <person name="Ohm R.A."/>
            <person name="Martin F."/>
            <person name="Silar P."/>
            <person name="Natvig D.O."/>
            <person name="Lalanne C."/>
            <person name="Gautier V."/>
            <person name="Ament-Velasquez S.L."/>
            <person name="Kruys A."/>
            <person name="Hutchinson M.I."/>
            <person name="Powell A.J."/>
            <person name="Barry K."/>
            <person name="Miller A.N."/>
            <person name="Grigoriev I.V."/>
            <person name="Debuchy R."/>
            <person name="Gladieux P."/>
            <person name="Hiltunen Thoren M."/>
            <person name="Johannesson H."/>
        </authorList>
    </citation>
    <scope>NUCLEOTIDE SEQUENCE</scope>
    <source>
        <strain evidence="2">CBS 333.67</strain>
    </source>
</reference>
<dbReference type="RefSeq" id="XP_062726432.1">
    <property type="nucleotide sequence ID" value="XM_062865953.1"/>
</dbReference>
<comment type="caution">
    <text evidence="2">The sequence shown here is derived from an EMBL/GenBank/DDBJ whole genome shotgun (WGS) entry which is preliminary data.</text>
</comment>
<organism evidence="2 3">
    <name type="scientific">Chaetomium strumarium</name>
    <dbReference type="NCBI Taxonomy" id="1170767"/>
    <lineage>
        <taxon>Eukaryota</taxon>
        <taxon>Fungi</taxon>
        <taxon>Dikarya</taxon>
        <taxon>Ascomycota</taxon>
        <taxon>Pezizomycotina</taxon>
        <taxon>Sordariomycetes</taxon>
        <taxon>Sordariomycetidae</taxon>
        <taxon>Sordariales</taxon>
        <taxon>Chaetomiaceae</taxon>
        <taxon>Chaetomium</taxon>
    </lineage>
</organism>
<dbReference type="Proteomes" id="UP001273166">
    <property type="component" value="Unassembled WGS sequence"/>
</dbReference>
<sequence length="89" mass="10033">MHRHQRRALTCMIGPLWVLLCGCSQCTEPTVTLQTFGQPRSVIPQKMLGSQYGTDEIATRHSIICATWSSMSIGLYRGVGHLWMTSRPR</sequence>
<reference evidence="2" key="2">
    <citation type="submission" date="2023-06" db="EMBL/GenBank/DDBJ databases">
        <authorList>
            <consortium name="Lawrence Berkeley National Laboratory"/>
            <person name="Mondo S.J."/>
            <person name="Hensen N."/>
            <person name="Bonometti L."/>
            <person name="Westerberg I."/>
            <person name="Brannstrom I.O."/>
            <person name="Guillou S."/>
            <person name="Cros-Aarteil S."/>
            <person name="Calhoun S."/>
            <person name="Haridas S."/>
            <person name="Kuo A."/>
            <person name="Pangilinan J."/>
            <person name="Riley R."/>
            <person name="Labutti K."/>
            <person name="Andreopoulos B."/>
            <person name="Lipzen A."/>
            <person name="Chen C."/>
            <person name="Yanf M."/>
            <person name="Daum C."/>
            <person name="Ng V."/>
            <person name="Clum A."/>
            <person name="Steindorff A."/>
            <person name="Ohm R."/>
            <person name="Martin F."/>
            <person name="Silar P."/>
            <person name="Natvig D."/>
            <person name="Lalanne C."/>
            <person name="Gautier V."/>
            <person name="Ament-Velasquez S.L."/>
            <person name="Kruys A."/>
            <person name="Hutchinson M.I."/>
            <person name="Powell A.J."/>
            <person name="Barry K."/>
            <person name="Miller A.N."/>
            <person name="Grigoriev I.V."/>
            <person name="Debuchy R."/>
            <person name="Gladieux P."/>
            <person name="Thoren M.H."/>
            <person name="Johannesson H."/>
        </authorList>
    </citation>
    <scope>NUCLEOTIDE SEQUENCE</scope>
    <source>
        <strain evidence="2">CBS 333.67</strain>
    </source>
</reference>
<gene>
    <name evidence="2" type="ORF">B0T15DRAFT_44780</name>
</gene>
<dbReference type="AlphaFoldDB" id="A0AAJ0M6J3"/>
<evidence type="ECO:0008006" key="4">
    <source>
        <dbReference type="Google" id="ProtNLM"/>
    </source>
</evidence>
<dbReference type="PROSITE" id="PS51257">
    <property type="entry name" value="PROKAR_LIPOPROTEIN"/>
    <property type="match status" value="1"/>
</dbReference>
<dbReference type="GeneID" id="87884782"/>
<dbReference type="EMBL" id="JAUDZG010000001">
    <property type="protein sequence ID" value="KAK3310652.1"/>
    <property type="molecule type" value="Genomic_DNA"/>
</dbReference>
<keyword evidence="3" id="KW-1185">Reference proteome</keyword>
<evidence type="ECO:0000256" key="1">
    <source>
        <dbReference type="SAM" id="SignalP"/>
    </source>
</evidence>